<comment type="similarity">
    <text evidence="3">Belongs to the CTL (choline transporter-like) family.</text>
</comment>
<feature type="region of interest" description="Disordered" evidence="11">
    <location>
        <begin position="1"/>
        <end position="45"/>
    </location>
</feature>
<evidence type="ECO:0000256" key="1">
    <source>
        <dbReference type="ARBA" id="ARBA00004141"/>
    </source>
</evidence>
<sequence>MGGSEEANKATSLHDSSSPSQPLLFKPPSIEEPDQPDQPESDPTQYLQISYNYGPRPFKDLPFVIFFVFVVLCTFGFGIFSVFHKKSNYSNLSSYKYDLNSNSCVKNSTFNGFHEPRFDFYSLSSPGSVFLKSLIWTLVVTLILSVPVCFLLLLSLKHYTKQIVYVSLPFFVVIPIFFNVYWFVACTVSSSCSDAFPLVYRILVLVFVFLIIGIIVWIFLANWHRVELTVKIIGVASDALSKNLGLFVVIPLLTLGLVVYYAPIVVFLLFARLNGKIVPKESKGEYKCVWKQDSWVPAYYTLAILTMLWSLTVMVEAQVYVISGTIAQWYFTKEDAKPRRSIRSSLRWSVATYSSGYANRNAFGPSSGTVCLSGLLICFVRLVRAAVDSASQENVPGMVNLVLRCCVRALLSAVDFLNKFTINFVAITGEAYCTSARMTYELLKRNLLSAVFVETVSTRLLAGITFVLSAIYAIVVCAILKGASSIGVYAYVVAALAWALLIIVLGFFVHVLENVIETVYVCYAIDRDRGEVYRTEVHEGCKLFSSILSNDFILCMDLVVLKAVSSYGFNGGLATMICIDNSEWMRNGDYSPSRFQAQADAVNLLCGAKTQSNPENTVGILTMAGKQVRVLTTLTSDLGKILSCMHGLEVGGEMNLSAGILVAQLALKHRQNKNQQQRIIVFAGSPIKYDKKMLETIGKKLKKNNVSLDIVDFGEEEDGKPEKLEALFAAVNSNDSSHIVHIPPGGTAISDALMNTPVFTGDGEGGSGFAAAAAAAAAGGGDFDFGVDPNLDPELALALRVSMEEERARQEAAAKRAADEAARQGKGEEPPSNSQDTAMVDKDAEATNSAADPMDEVNALLQQAIALSMENPASDPSVRDSEMAEATNDDQDLAMALQMSIQESAKDSSSQSDMSKALEDQSFVSSVLASLPGVDPNDPSVKELLASFQGQASQSEDVRIAVIMLPNVMHWNWSPMPTECQGFLSHLAGPSSSSRAAHATPDSQIHNPSKESSCTSKESSSIKKRPGIFSVILFLHRLRSFAFTQRLDFEELEDREMGMWVCDPRLGPPYYLHRICSYVVKDSRSTCLVYEVVQNSA</sequence>
<evidence type="ECO:0000256" key="2">
    <source>
        <dbReference type="ARBA" id="ARBA00005574"/>
    </source>
</evidence>
<dbReference type="PROSITE" id="PS50330">
    <property type="entry name" value="UIM"/>
    <property type="match status" value="3"/>
</dbReference>
<feature type="transmembrane region" description="Helical" evidence="12">
    <location>
        <begin position="488"/>
        <end position="512"/>
    </location>
</feature>
<feature type="transmembrane region" description="Helical" evidence="12">
    <location>
        <begin position="299"/>
        <end position="331"/>
    </location>
</feature>
<dbReference type="FunFam" id="1.10.287.3990:FF:000004">
    <property type="entry name" value="26S proteasome regulatory subunit N10"/>
    <property type="match status" value="1"/>
</dbReference>
<evidence type="ECO:0000256" key="11">
    <source>
        <dbReference type="SAM" id="MobiDB-lite"/>
    </source>
</evidence>
<dbReference type="Pfam" id="PF04515">
    <property type="entry name" value="Choline_transpo"/>
    <property type="match status" value="1"/>
</dbReference>
<protein>
    <recommendedName>
        <fullName evidence="10">26S proteasome non-ATPase regulatory subunit 4 homolog</fullName>
    </recommendedName>
    <alternativeName>
        <fullName evidence="9">26S proteasome regulatory subunit RPN10</fullName>
    </alternativeName>
</protein>
<dbReference type="InterPro" id="IPR002035">
    <property type="entry name" value="VWF_A"/>
</dbReference>
<keyword evidence="7 12" id="KW-1133">Transmembrane helix</keyword>
<feature type="compositionally biased region" description="Low complexity" evidence="11">
    <location>
        <begin position="1010"/>
        <end position="1019"/>
    </location>
</feature>
<evidence type="ECO:0000256" key="10">
    <source>
        <dbReference type="ARBA" id="ARBA00071116"/>
    </source>
</evidence>
<feature type="transmembrane region" description="Helical" evidence="12">
    <location>
        <begin position="202"/>
        <end position="223"/>
    </location>
</feature>
<proteinExistence type="inferred from homology"/>
<accession>A0A5N5LI05</accession>
<evidence type="ECO:0000313" key="15">
    <source>
        <dbReference type="Proteomes" id="UP000326939"/>
    </source>
</evidence>
<feature type="region of interest" description="Disordered" evidence="11">
    <location>
        <begin position="991"/>
        <end position="1020"/>
    </location>
</feature>
<feature type="transmembrane region" description="Helical" evidence="12">
    <location>
        <begin position="163"/>
        <end position="182"/>
    </location>
</feature>
<keyword evidence="8 12" id="KW-0472">Membrane</keyword>
<feature type="region of interest" description="Disordered" evidence="11">
    <location>
        <begin position="808"/>
        <end position="838"/>
    </location>
</feature>
<dbReference type="Gene3D" id="3.40.50.410">
    <property type="entry name" value="von Willebrand factor, type A domain"/>
    <property type="match status" value="1"/>
</dbReference>
<evidence type="ECO:0000256" key="8">
    <source>
        <dbReference type="ARBA" id="ARBA00023136"/>
    </source>
</evidence>
<dbReference type="Proteomes" id="UP000326939">
    <property type="component" value="Chromosome 9"/>
</dbReference>
<dbReference type="InterPro" id="IPR036465">
    <property type="entry name" value="vWFA_dom_sf"/>
</dbReference>
<dbReference type="InterPro" id="IPR027040">
    <property type="entry name" value="PSMD4"/>
</dbReference>
<dbReference type="InterPro" id="IPR049590">
    <property type="entry name" value="PSMD4_RAZUL-like"/>
</dbReference>
<dbReference type="GO" id="GO:0043161">
    <property type="term" value="P:proteasome-mediated ubiquitin-dependent protein catabolic process"/>
    <property type="evidence" value="ECO:0007669"/>
    <property type="project" value="TreeGrafter"/>
</dbReference>
<feature type="compositionally biased region" description="Polar residues" evidence="11">
    <location>
        <begin position="991"/>
        <end position="1007"/>
    </location>
</feature>
<evidence type="ECO:0000256" key="3">
    <source>
        <dbReference type="ARBA" id="ARBA00007168"/>
    </source>
</evidence>
<evidence type="ECO:0000259" key="13">
    <source>
        <dbReference type="PROSITE" id="PS50234"/>
    </source>
</evidence>
<comment type="subcellular location">
    <subcellularLocation>
        <location evidence="1">Membrane</location>
        <topology evidence="1">Multi-pass membrane protein</topology>
    </subcellularLocation>
</comment>
<keyword evidence="15" id="KW-1185">Reference proteome</keyword>
<keyword evidence="5" id="KW-0677">Repeat</keyword>
<evidence type="ECO:0000256" key="6">
    <source>
        <dbReference type="ARBA" id="ARBA00022942"/>
    </source>
</evidence>
<dbReference type="EMBL" id="VDCV01000009">
    <property type="protein sequence ID" value="KAB5541576.1"/>
    <property type="molecule type" value="Genomic_DNA"/>
</dbReference>
<organism evidence="14 15">
    <name type="scientific">Salix brachista</name>
    <dbReference type="NCBI Taxonomy" id="2182728"/>
    <lineage>
        <taxon>Eukaryota</taxon>
        <taxon>Viridiplantae</taxon>
        <taxon>Streptophyta</taxon>
        <taxon>Embryophyta</taxon>
        <taxon>Tracheophyta</taxon>
        <taxon>Spermatophyta</taxon>
        <taxon>Magnoliopsida</taxon>
        <taxon>eudicotyledons</taxon>
        <taxon>Gunneridae</taxon>
        <taxon>Pentapetalae</taxon>
        <taxon>rosids</taxon>
        <taxon>fabids</taxon>
        <taxon>Malpighiales</taxon>
        <taxon>Salicaceae</taxon>
        <taxon>Saliceae</taxon>
        <taxon>Salix</taxon>
    </lineage>
</organism>
<dbReference type="FunFam" id="3.40.50.410:FF:000005">
    <property type="entry name" value="26S proteasome non-ATPase regulatory subunit 4"/>
    <property type="match status" value="1"/>
</dbReference>
<gene>
    <name evidence="14" type="ORF">DKX38_014550</name>
</gene>
<dbReference type="CDD" id="cd01452">
    <property type="entry name" value="VWA_26S_proteasome_subunit"/>
    <property type="match status" value="1"/>
</dbReference>
<dbReference type="PANTHER" id="PTHR10223">
    <property type="entry name" value="26S PROTEASOME NON-ATPASE REGULATORY SUBUNIT 4"/>
    <property type="match status" value="1"/>
</dbReference>
<comment type="similarity">
    <text evidence="2">Belongs to the proteasome subunit S5A family.</text>
</comment>
<dbReference type="SUPFAM" id="SSF53300">
    <property type="entry name" value="vWA-like"/>
    <property type="match status" value="1"/>
</dbReference>
<feature type="compositionally biased region" description="Basic and acidic residues" evidence="11">
    <location>
        <begin position="808"/>
        <end position="829"/>
    </location>
</feature>
<evidence type="ECO:0000256" key="7">
    <source>
        <dbReference type="ARBA" id="ARBA00022989"/>
    </source>
</evidence>
<dbReference type="CDD" id="cd22297">
    <property type="entry name" value="PSMD4_RAZUL"/>
    <property type="match status" value="1"/>
</dbReference>
<dbReference type="GO" id="GO:0016020">
    <property type="term" value="C:membrane"/>
    <property type="evidence" value="ECO:0007669"/>
    <property type="project" value="UniProtKB-SubCell"/>
</dbReference>
<evidence type="ECO:0000256" key="5">
    <source>
        <dbReference type="ARBA" id="ARBA00022737"/>
    </source>
</evidence>
<dbReference type="GO" id="GO:0005634">
    <property type="term" value="C:nucleus"/>
    <property type="evidence" value="ECO:0007669"/>
    <property type="project" value="TreeGrafter"/>
</dbReference>
<dbReference type="GO" id="GO:0031593">
    <property type="term" value="F:polyubiquitin modification-dependent protein binding"/>
    <property type="evidence" value="ECO:0007669"/>
    <property type="project" value="TreeGrafter"/>
</dbReference>
<dbReference type="SMART" id="SM00726">
    <property type="entry name" value="UIM"/>
    <property type="match status" value="3"/>
</dbReference>
<dbReference type="GO" id="GO:0008540">
    <property type="term" value="C:proteasome regulatory particle, base subcomplex"/>
    <property type="evidence" value="ECO:0007669"/>
    <property type="project" value="TreeGrafter"/>
</dbReference>
<dbReference type="InterPro" id="IPR003903">
    <property type="entry name" value="UIM_dom"/>
</dbReference>
<dbReference type="InterPro" id="IPR007603">
    <property type="entry name" value="Choline_transptr-like"/>
</dbReference>
<keyword evidence="4 12" id="KW-0812">Transmembrane</keyword>
<evidence type="ECO:0000256" key="4">
    <source>
        <dbReference type="ARBA" id="ARBA00022692"/>
    </source>
</evidence>
<dbReference type="Pfam" id="PF13519">
    <property type="entry name" value="VWA_2"/>
    <property type="match status" value="1"/>
</dbReference>
<dbReference type="GO" id="GO:0005829">
    <property type="term" value="C:cytosol"/>
    <property type="evidence" value="ECO:0007669"/>
    <property type="project" value="TreeGrafter"/>
</dbReference>
<dbReference type="Pfam" id="PF02809">
    <property type="entry name" value="UIM"/>
    <property type="match status" value="3"/>
</dbReference>
<dbReference type="SMART" id="SM00327">
    <property type="entry name" value="VWA"/>
    <property type="match status" value="1"/>
</dbReference>
<comment type="caution">
    <text evidence="14">The sequence shown here is derived from an EMBL/GenBank/DDBJ whole genome shotgun (WGS) entry which is preliminary data.</text>
</comment>
<dbReference type="AlphaFoldDB" id="A0A5N5LI05"/>
<name>A0A5N5LI05_9ROSI</name>
<feature type="compositionally biased region" description="Polar residues" evidence="11">
    <location>
        <begin position="9"/>
        <end position="21"/>
    </location>
</feature>
<evidence type="ECO:0000256" key="9">
    <source>
        <dbReference type="ARBA" id="ARBA00044341"/>
    </source>
</evidence>
<reference evidence="15" key="1">
    <citation type="journal article" date="2019" name="Gigascience">
        <title>De novo genome assembly of the endangered Acer yangbiense, a plant species with extremely small populations endemic to Yunnan Province, China.</title>
        <authorList>
            <person name="Yang J."/>
            <person name="Wariss H.M."/>
            <person name="Tao L."/>
            <person name="Zhang R."/>
            <person name="Yun Q."/>
            <person name="Hollingsworth P."/>
            <person name="Dao Z."/>
            <person name="Luo G."/>
            <person name="Guo H."/>
            <person name="Ma Y."/>
            <person name="Sun W."/>
        </authorList>
    </citation>
    <scope>NUCLEOTIDE SEQUENCE [LARGE SCALE GENOMIC DNA]</scope>
    <source>
        <strain evidence="15">cv. br00</strain>
    </source>
</reference>
<feature type="domain" description="VWFA" evidence="13">
    <location>
        <begin position="574"/>
        <end position="757"/>
    </location>
</feature>
<feature type="transmembrane region" description="Helical" evidence="12">
    <location>
        <begin position="460"/>
        <end position="481"/>
    </location>
</feature>
<feature type="transmembrane region" description="Helical" evidence="12">
    <location>
        <begin position="134"/>
        <end position="156"/>
    </location>
</feature>
<feature type="transmembrane region" description="Helical" evidence="12">
    <location>
        <begin position="61"/>
        <end position="83"/>
    </location>
</feature>
<dbReference type="PANTHER" id="PTHR10223:SF14">
    <property type="entry name" value="PROTEASOME NON-ATPASE REGULATORY SUBUNIT, PUTATIVE-RELATED"/>
    <property type="match status" value="1"/>
</dbReference>
<feature type="compositionally biased region" description="Acidic residues" evidence="11">
    <location>
        <begin position="31"/>
        <end position="40"/>
    </location>
</feature>
<keyword evidence="6" id="KW-0647">Proteasome</keyword>
<dbReference type="PROSITE" id="PS50234">
    <property type="entry name" value="VWFA"/>
    <property type="match status" value="1"/>
</dbReference>
<dbReference type="Gene3D" id="1.10.287.3990">
    <property type="match status" value="1"/>
</dbReference>
<evidence type="ECO:0000256" key="12">
    <source>
        <dbReference type="SAM" id="Phobius"/>
    </source>
</evidence>
<dbReference type="GO" id="GO:0022857">
    <property type="term" value="F:transmembrane transporter activity"/>
    <property type="evidence" value="ECO:0007669"/>
    <property type="project" value="InterPro"/>
</dbReference>
<evidence type="ECO:0000313" key="14">
    <source>
        <dbReference type="EMBL" id="KAB5541576.1"/>
    </source>
</evidence>
<feature type="transmembrane region" description="Helical" evidence="12">
    <location>
        <begin position="244"/>
        <end position="270"/>
    </location>
</feature>